<dbReference type="AlphaFoldDB" id="A0A645FWH5"/>
<gene>
    <name evidence="1" type="ORF">SDC9_165286</name>
</gene>
<name>A0A645FWH5_9ZZZZ</name>
<reference evidence="1" key="1">
    <citation type="submission" date="2019-08" db="EMBL/GenBank/DDBJ databases">
        <authorList>
            <person name="Kucharzyk K."/>
            <person name="Murdoch R.W."/>
            <person name="Higgins S."/>
            <person name="Loffler F."/>
        </authorList>
    </citation>
    <scope>NUCLEOTIDE SEQUENCE</scope>
</reference>
<comment type="caution">
    <text evidence="1">The sequence shown here is derived from an EMBL/GenBank/DDBJ whole genome shotgun (WGS) entry which is preliminary data.</text>
</comment>
<dbReference type="EMBL" id="VSSQ01065172">
    <property type="protein sequence ID" value="MPN17929.1"/>
    <property type="molecule type" value="Genomic_DNA"/>
</dbReference>
<sequence length="204" mass="22162">MDCGLFGCGKPGGKTPPACVGQNIEEGELSLSLERYASEENSRVLVAAAEVEEEGSGKWTRVDEIVNFCKKMGYKKIGVASCLSLLVESRTFAKVLRSHGFEVYGISCKAGTVLKDDMGITGCNSTGSVICNPILQAQMLNAEKTEFNVLVGLCVGHDSMFYKYSEALCTTLLTKDRVLVHNTAAALYKANSYYKKMFGEYSTD</sequence>
<organism evidence="1">
    <name type="scientific">bioreactor metagenome</name>
    <dbReference type="NCBI Taxonomy" id="1076179"/>
    <lineage>
        <taxon>unclassified sequences</taxon>
        <taxon>metagenomes</taxon>
        <taxon>ecological metagenomes</taxon>
    </lineage>
</organism>
<evidence type="ECO:0008006" key="2">
    <source>
        <dbReference type="Google" id="ProtNLM"/>
    </source>
</evidence>
<dbReference type="InterPro" id="IPR014997">
    <property type="entry name" value="DUF1847"/>
</dbReference>
<proteinExistence type="predicted"/>
<protein>
    <recommendedName>
        <fullName evidence="2">Metal-binding protein</fullName>
    </recommendedName>
</protein>
<evidence type="ECO:0000313" key="1">
    <source>
        <dbReference type="EMBL" id="MPN17929.1"/>
    </source>
</evidence>
<dbReference type="Pfam" id="PF08901">
    <property type="entry name" value="DUF1847"/>
    <property type="match status" value="1"/>
</dbReference>
<accession>A0A645FWH5</accession>